<evidence type="ECO:0000313" key="3">
    <source>
        <dbReference type="EMBL" id="GLD50335.1"/>
    </source>
</evidence>
<accession>A0AAD3MA47</accession>
<dbReference type="EMBL" id="BRZM01000009">
    <property type="protein sequence ID" value="GLD50335.1"/>
    <property type="molecule type" value="Genomic_DNA"/>
</dbReference>
<reference evidence="3" key="1">
    <citation type="submission" date="2022-08" db="EMBL/GenBank/DDBJ databases">
        <title>Genome sequencing of akame (Lates japonicus).</title>
        <authorList>
            <person name="Hashiguchi Y."/>
            <person name="Takahashi H."/>
        </authorList>
    </citation>
    <scope>NUCLEOTIDE SEQUENCE</scope>
    <source>
        <strain evidence="3">Kochi</strain>
    </source>
</reference>
<dbReference type="PANTHER" id="PTHR23220">
    <property type="entry name" value="INTEGRIN ALPHA"/>
    <property type="match status" value="1"/>
</dbReference>
<dbReference type="GO" id="GO:0008305">
    <property type="term" value="C:integrin complex"/>
    <property type="evidence" value="ECO:0007669"/>
    <property type="project" value="TreeGrafter"/>
</dbReference>
<sequence length="243" mass="26979">MGLERFCVKTPRMVVLLARSLLCVIGLLLTFSQPVCEAFNLDVENPAVYSGSKGSYFGYAVDFYLADSASASVVIGAPKANTRQVNVTEGGSVFYCPWSLGQSDCHTIEFDTEGDRAVLLNNTEHQIDFKSHQWFGATVRSHGDTILMTDLVEPHHGPGLMVIGGDGPVYVYTLQLRSPEPELPLSPHRHPDIWEIWRHHCTIGRSEPGWFQWNNGPSRSANCLSCAVFSVSRVKLSLTLEFY</sequence>
<keyword evidence="2" id="KW-0732">Signal</keyword>
<evidence type="ECO:0000256" key="1">
    <source>
        <dbReference type="PROSITE-ProRule" id="PRU00803"/>
    </source>
</evidence>
<dbReference type="SUPFAM" id="SSF69318">
    <property type="entry name" value="Integrin alpha N-terminal domain"/>
    <property type="match status" value="1"/>
</dbReference>
<dbReference type="PROSITE" id="PS51470">
    <property type="entry name" value="FG_GAP"/>
    <property type="match status" value="1"/>
</dbReference>
<dbReference type="GO" id="GO:0007229">
    <property type="term" value="P:integrin-mediated signaling pathway"/>
    <property type="evidence" value="ECO:0007669"/>
    <property type="project" value="UniProtKB-KW"/>
</dbReference>
<dbReference type="Gene3D" id="2.130.10.130">
    <property type="entry name" value="Integrin alpha, N-terminal"/>
    <property type="match status" value="1"/>
</dbReference>
<dbReference type="Proteomes" id="UP001279410">
    <property type="component" value="Unassembled WGS sequence"/>
</dbReference>
<dbReference type="GO" id="GO:0009897">
    <property type="term" value="C:external side of plasma membrane"/>
    <property type="evidence" value="ECO:0007669"/>
    <property type="project" value="TreeGrafter"/>
</dbReference>
<dbReference type="SMART" id="SM00191">
    <property type="entry name" value="Int_alpha"/>
    <property type="match status" value="1"/>
</dbReference>
<keyword evidence="3" id="KW-0401">Integrin</keyword>
<evidence type="ECO:0000256" key="2">
    <source>
        <dbReference type="SAM" id="SignalP"/>
    </source>
</evidence>
<dbReference type="InterPro" id="IPR028994">
    <property type="entry name" value="Integrin_alpha_N"/>
</dbReference>
<dbReference type="AlphaFoldDB" id="A0AAD3MA47"/>
<dbReference type="PANTHER" id="PTHR23220:SF3">
    <property type="entry name" value="INTEGRIN ALPHA-5"/>
    <property type="match status" value="1"/>
</dbReference>
<keyword evidence="4" id="KW-1185">Reference proteome</keyword>
<dbReference type="GO" id="GO:0033627">
    <property type="term" value="P:cell adhesion mediated by integrin"/>
    <property type="evidence" value="ECO:0007669"/>
    <property type="project" value="TreeGrafter"/>
</dbReference>
<dbReference type="GO" id="GO:0098609">
    <property type="term" value="P:cell-cell adhesion"/>
    <property type="evidence" value="ECO:0007669"/>
    <property type="project" value="TreeGrafter"/>
</dbReference>
<dbReference type="InterPro" id="IPR013519">
    <property type="entry name" value="Int_alpha_beta-p"/>
</dbReference>
<name>A0AAD3MA47_LATJO</name>
<dbReference type="GO" id="GO:0001525">
    <property type="term" value="P:angiogenesis"/>
    <property type="evidence" value="ECO:0007669"/>
    <property type="project" value="TreeGrafter"/>
</dbReference>
<feature type="repeat" description="FG-GAP" evidence="1">
    <location>
        <begin position="40"/>
        <end position="105"/>
    </location>
</feature>
<feature type="chain" id="PRO_5041956639" evidence="2">
    <location>
        <begin position="39"/>
        <end position="243"/>
    </location>
</feature>
<organism evidence="3 4">
    <name type="scientific">Lates japonicus</name>
    <name type="common">Japanese lates</name>
    <dbReference type="NCBI Taxonomy" id="270547"/>
    <lineage>
        <taxon>Eukaryota</taxon>
        <taxon>Metazoa</taxon>
        <taxon>Chordata</taxon>
        <taxon>Craniata</taxon>
        <taxon>Vertebrata</taxon>
        <taxon>Euteleostomi</taxon>
        <taxon>Actinopterygii</taxon>
        <taxon>Neopterygii</taxon>
        <taxon>Teleostei</taxon>
        <taxon>Neoteleostei</taxon>
        <taxon>Acanthomorphata</taxon>
        <taxon>Carangaria</taxon>
        <taxon>Carangaria incertae sedis</taxon>
        <taxon>Centropomidae</taxon>
        <taxon>Lates</taxon>
    </lineage>
</organism>
<comment type="caution">
    <text evidence="3">The sequence shown here is derived from an EMBL/GenBank/DDBJ whole genome shotgun (WGS) entry which is preliminary data.</text>
</comment>
<dbReference type="GO" id="GO:0005178">
    <property type="term" value="F:integrin binding"/>
    <property type="evidence" value="ECO:0007669"/>
    <property type="project" value="TreeGrafter"/>
</dbReference>
<feature type="signal peptide" evidence="2">
    <location>
        <begin position="1"/>
        <end position="38"/>
    </location>
</feature>
<proteinExistence type="predicted"/>
<dbReference type="GO" id="GO:0007160">
    <property type="term" value="P:cell-matrix adhesion"/>
    <property type="evidence" value="ECO:0007669"/>
    <property type="project" value="TreeGrafter"/>
</dbReference>
<gene>
    <name evidence="3" type="ORF">AKAME5_000363100</name>
</gene>
<evidence type="ECO:0000313" key="4">
    <source>
        <dbReference type="Proteomes" id="UP001279410"/>
    </source>
</evidence>
<protein>
    <submittedName>
        <fullName evidence="3">Integrin alpha-5-like protein</fullName>
    </submittedName>
</protein>